<accession>A0AB34FXQ3</accession>
<feature type="region of interest" description="Disordered" evidence="1">
    <location>
        <begin position="110"/>
        <end position="170"/>
    </location>
</feature>
<feature type="compositionally biased region" description="Polar residues" evidence="1">
    <location>
        <begin position="141"/>
        <end position="153"/>
    </location>
</feature>
<keyword evidence="4" id="KW-1185">Reference proteome</keyword>
<comment type="caution">
    <text evidence="3">The sequence shown here is derived from an EMBL/GenBank/DDBJ whole genome shotgun (WGS) entry which is preliminary data.</text>
</comment>
<keyword evidence="2" id="KW-0812">Transmembrane</keyword>
<gene>
    <name evidence="3" type="ORF">O9K51_04715</name>
</gene>
<proteinExistence type="predicted"/>
<sequence>MHYIGPSPGLNMADTLAISPPRTLTAVPEFDENAVSPLSSASPTVESFQVGSLNRQVQYQTYQRVPSHVATEDRVSTDYGSSGGGAEADIADQEAAQSIGVAADKRYSMPQRVPVGSKASSVSSRSSSIAERTSPRRDAATVTTHGRNISWPLSATEPVPGRGRPSRTHPFLGRIKDAIAPGRTKRKHAASLPRGRSVMPETHVAMQPKVAPADGSEPGSQKGSDRCNGSLAPVLEDVEADAGDDSCDDEVFRKKFAEPPTYCWSKEDILKRRNSWLSVTILVLSIYSTVMSAIWMVVAFVQPRWGHKISSRGGVIPSTATLVTALLAKTIELSFVTVFISCIGQVLTRRAIARQSRGVTLAEMTMRNWVIQPGYLITHFETIPYAGLTVLGALSLTATIAAMFYTTASDAMVAPKLKFGAWETVQMQGRVRASYANAGYVKEVCPSLFDTSADINAQESCLNVEFSGQSFRNLLSFMADWTSINNNGTSHAAYIDQRPVGTTLLYDNTTMSSSWVLTEYSNVTALQEKYSRIVNNVTLAMPHPGVYAAATNPINGILQPDDLAGVGEYAIRAGVVSPALNVMCVNVDRNELKPLVYVSWPTANTYTLPDTGPQVVGNKNWENDVPTWYTKDGKPEYLNRTVVDDIFRWGPKYGRVPPVFQAYPNDYNTVTNSTKAANGTAFYVLAKNPAMANYTLCELRSFVSPACSTQFNISGTAGASMRAHCEDPNDPDAYHRIVERDPGFKGDWPTASTDWKVSERPIPRSIFALTFVWQWIAQQWGLSMALNGGISYSNASIGRILTQLALKEAKLSPIAPSMAEALAVYASSTLVISSIDTPFRHYWQYNKPALGAPGALDPFHSSIITQQYTSGHINSWQRIFHVVLVLIFIINVCCLVLVLLRAEQVTDYTEPQNLFALAINSPPSAQLKGSCGGGPRRRDLVVPWRVEYAGGSNHYFFEEANERPWRGKYASQGVSTAQDYVEVKGNSYKRLSSSRGWL</sequence>
<evidence type="ECO:0000313" key="3">
    <source>
        <dbReference type="EMBL" id="KAJ6443536.1"/>
    </source>
</evidence>
<keyword evidence="2" id="KW-1133">Transmembrane helix</keyword>
<feature type="region of interest" description="Disordered" evidence="1">
    <location>
        <begin position="208"/>
        <end position="230"/>
    </location>
</feature>
<feature type="transmembrane region" description="Helical" evidence="2">
    <location>
        <begin position="385"/>
        <end position="405"/>
    </location>
</feature>
<evidence type="ECO:0000256" key="1">
    <source>
        <dbReference type="SAM" id="MobiDB-lite"/>
    </source>
</evidence>
<protein>
    <submittedName>
        <fullName evidence="3">Class I glutamine amidotransferase-like protein</fullName>
    </submittedName>
</protein>
<keyword evidence="2" id="KW-0472">Membrane</keyword>
<dbReference type="AlphaFoldDB" id="A0AB34FXQ3"/>
<dbReference type="EMBL" id="JAQHRD010000003">
    <property type="protein sequence ID" value="KAJ6443536.1"/>
    <property type="molecule type" value="Genomic_DNA"/>
</dbReference>
<feature type="transmembrane region" description="Helical" evidence="2">
    <location>
        <begin position="879"/>
        <end position="900"/>
    </location>
</feature>
<organism evidence="3 4">
    <name type="scientific">Purpureocillium lavendulum</name>
    <dbReference type="NCBI Taxonomy" id="1247861"/>
    <lineage>
        <taxon>Eukaryota</taxon>
        <taxon>Fungi</taxon>
        <taxon>Dikarya</taxon>
        <taxon>Ascomycota</taxon>
        <taxon>Pezizomycotina</taxon>
        <taxon>Sordariomycetes</taxon>
        <taxon>Hypocreomycetidae</taxon>
        <taxon>Hypocreales</taxon>
        <taxon>Ophiocordycipitaceae</taxon>
        <taxon>Purpureocillium</taxon>
    </lineage>
</organism>
<feature type="transmembrane region" description="Helical" evidence="2">
    <location>
        <begin position="276"/>
        <end position="301"/>
    </location>
</feature>
<keyword evidence="3" id="KW-0315">Glutamine amidotransferase</keyword>
<evidence type="ECO:0000313" key="4">
    <source>
        <dbReference type="Proteomes" id="UP001163105"/>
    </source>
</evidence>
<name>A0AB34FXQ3_9HYPO</name>
<feature type="compositionally biased region" description="Low complexity" evidence="1">
    <location>
        <begin position="117"/>
        <end position="128"/>
    </location>
</feature>
<reference evidence="3" key="1">
    <citation type="submission" date="2023-01" db="EMBL/GenBank/DDBJ databases">
        <title>The growth and conidiation of Purpureocillium lavendulum are regulated by nitrogen source and histone H3K14 acetylation.</title>
        <authorList>
            <person name="Tang P."/>
            <person name="Han J."/>
            <person name="Zhang C."/>
            <person name="Tang P."/>
            <person name="Qi F."/>
            <person name="Zhang K."/>
            <person name="Liang L."/>
        </authorList>
    </citation>
    <scope>NUCLEOTIDE SEQUENCE</scope>
    <source>
        <strain evidence="3">YMF1.00683</strain>
    </source>
</reference>
<evidence type="ECO:0000256" key="2">
    <source>
        <dbReference type="SAM" id="Phobius"/>
    </source>
</evidence>
<dbReference type="Proteomes" id="UP001163105">
    <property type="component" value="Unassembled WGS sequence"/>
</dbReference>
<feature type="region of interest" description="Disordered" evidence="1">
    <location>
        <begin position="68"/>
        <end position="90"/>
    </location>
</feature>